<reference evidence="4" key="1">
    <citation type="submission" date="2019-05" db="EMBL/GenBank/DDBJ databases">
        <title>Candidatus Nanohalobium constans, a novel model system to study the DPANN nano-sized archaea: genomic and physiological characterization of a nanoarchaeon co-cultured with its chitinotrophic host.</title>
        <authorList>
            <person name="La Cono V."/>
            <person name="Arcadi E."/>
            <person name="Crisafi F."/>
            <person name="Denaro R."/>
            <person name="La Spada G."/>
            <person name="Messina E."/>
            <person name="Smedile F."/>
            <person name="Toshchakov S.V."/>
            <person name="Shevchenko M.A."/>
            <person name="Golyshin P.N."/>
            <person name="Golyshina O.V."/>
            <person name="Ferrer M."/>
            <person name="Rohde M."/>
            <person name="Mushegian A."/>
            <person name="Sorokin D.Y."/>
            <person name="Giuliano L."/>
            <person name="Yakimov M.M."/>
        </authorList>
    </citation>
    <scope>NUCLEOTIDE SEQUENCE [LARGE SCALE GENOMIC DNA]</scope>
    <source>
        <strain evidence="4">LC1Nh</strain>
    </source>
</reference>
<evidence type="ECO:0000259" key="1">
    <source>
        <dbReference type="Pfam" id="PF00534"/>
    </source>
</evidence>
<dbReference type="OrthoDB" id="131038at2157"/>
<name>A0A5Q0UHE7_9ARCH</name>
<dbReference type="SUPFAM" id="SSF53756">
    <property type="entry name" value="UDP-Glycosyltransferase/glycogen phosphorylase"/>
    <property type="match status" value="1"/>
</dbReference>
<dbReference type="KEGG" id="ncon:LC1Nh_1191"/>
<accession>A0A5Q0UHE7</accession>
<evidence type="ECO:0000259" key="2">
    <source>
        <dbReference type="Pfam" id="PF13439"/>
    </source>
</evidence>
<protein>
    <submittedName>
        <fullName evidence="3">Glycosyl transferase group 1</fullName>
    </submittedName>
</protein>
<feature type="domain" description="Glycosyltransferase subfamily 4-like N-terminal" evidence="2">
    <location>
        <begin position="15"/>
        <end position="197"/>
    </location>
</feature>
<gene>
    <name evidence="3" type="ORF">LC1Nh_1191</name>
</gene>
<evidence type="ECO:0000313" key="3">
    <source>
        <dbReference type="EMBL" id="QGA81057.1"/>
    </source>
</evidence>
<dbReference type="PANTHER" id="PTHR12526:SF630">
    <property type="entry name" value="GLYCOSYLTRANSFERASE"/>
    <property type="match status" value="1"/>
</dbReference>
<feature type="domain" description="Glycosyl transferase family 1" evidence="1">
    <location>
        <begin position="199"/>
        <end position="371"/>
    </location>
</feature>
<dbReference type="GeneID" id="42365589"/>
<sequence length="395" mass="45322">MKILYILGNFPKVSETFILNEIYQLEKRGHRIKIIAFNNPEEDIEHDELSNIAAEVHYIDSIRKKSIYKALPTTKKDVKALVSLPKTETMIKEKIKNLYRTKQMSKILDGSDYDPDILMTHFAHNNKYSVEHLSSIYSVPWVIEVHAADIFKKGRKEQGSKLLRYPQKIVTVSEYNRNYLREEFSLEKSIDIVPVSIRPEKFEPKGLKEKNKIVSVGRLVEKKGFKYGIKAFAELKEDYPELEYTIIGEGELENELKQLSEELGVREDINFMGYISDQELKKQIEEAKAFILPCVEAESGDLDAMPMVLKEAMALETPSVSTTVSAIPELIEDGKDGLLAEPKNPEVLSEKLSKLIQSKETREEMGGEARRKIVEDYDIAKNIEVIEESFRKTIT</sequence>
<keyword evidence="3" id="KW-0808">Transferase</keyword>
<dbReference type="RefSeq" id="WP_153550804.1">
    <property type="nucleotide sequence ID" value="NZ_CP040089.1"/>
</dbReference>
<dbReference type="Pfam" id="PF13439">
    <property type="entry name" value="Glyco_transf_4"/>
    <property type="match status" value="1"/>
</dbReference>
<dbReference type="GO" id="GO:0016757">
    <property type="term" value="F:glycosyltransferase activity"/>
    <property type="evidence" value="ECO:0007669"/>
    <property type="project" value="InterPro"/>
</dbReference>
<keyword evidence="4" id="KW-1185">Reference proteome</keyword>
<proteinExistence type="predicted"/>
<dbReference type="EMBL" id="CP040089">
    <property type="protein sequence ID" value="QGA81057.1"/>
    <property type="molecule type" value="Genomic_DNA"/>
</dbReference>
<dbReference type="InterPro" id="IPR028098">
    <property type="entry name" value="Glyco_trans_4-like_N"/>
</dbReference>
<dbReference type="PANTHER" id="PTHR12526">
    <property type="entry name" value="GLYCOSYLTRANSFERASE"/>
    <property type="match status" value="1"/>
</dbReference>
<evidence type="ECO:0000313" key="4">
    <source>
        <dbReference type="Proteomes" id="UP000377803"/>
    </source>
</evidence>
<dbReference type="InterPro" id="IPR001296">
    <property type="entry name" value="Glyco_trans_1"/>
</dbReference>
<organism evidence="3 4">
    <name type="scientific">Candidatus Nanohalobium constans</name>
    <dbReference type="NCBI Taxonomy" id="2565781"/>
    <lineage>
        <taxon>Archaea</taxon>
        <taxon>Candidatus Nanohalarchaeota</taxon>
        <taxon>Candidatus Nanohalobia</taxon>
        <taxon>Candidatus Nanohalobiales</taxon>
        <taxon>Candidatus Nanohalobiaceae</taxon>
        <taxon>Candidatus Nanohalobium</taxon>
    </lineage>
</organism>
<dbReference type="Gene3D" id="3.40.50.2000">
    <property type="entry name" value="Glycogen Phosphorylase B"/>
    <property type="match status" value="2"/>
</dbReference>
<dbReference type="Proteomes" id="UP000377803">
    <property type="component" value="Chromosome"/>
</dbReference>
<dbReference type="Pfam" id="PF00534">
    <property type="entry name" value="Glycos_transf_1"/>
    <property type="match status" value="1"/>
</dbReference>
<dbReference type="AlphaFoldDB" id="A0A5Q0UHE7"/>